<dbReference type="OrthoDB" id="5241360at2"/>
<dbReference type="RefSeq" id="WP_075061477.1">
    <property type="nucleotide sequence ID" value="NZ_LGCL01000014.1"/>
</dbReference>
<sequence>MFDENDLRELLEFSGTDPILSIYLNTDPTMGNADAYRLRLRTMLKSVNAPKDVEAVELYMQHQYDWSGIGVVIFSCAAQKFFRAYPLEVPVRDHIHFGDLPSVQPLTDLLDSYGGYGVVLVDKQGARYFSFHMGQLHEQEGMLGDPVRHTKRGGASTIPGHRGGVAGRTRYTEEVIERNMKDAVEAAIQFFEENRIRRILIGGTDDNIAHFRSEMPKAWKSLVIGDFPMEMIASHAEVLQKAMQIGRVVERQREEKLVESAITAAAKGLNAVVGLQNVIPSVNEKRVQTLITGRGLQIPGHRCVSCHALLPANNQACPLCGGTLEPLEDILNAAINQVLRDGGDVQIVEVNDQLEQIGGVAAFLRY</sequence>
<organism evidence="1 2">
    <name type="scientific">Ornatilinea apprima</name>
    <dbReference type="NCBI Taxonomy" id="1134406"/>
    <lineage>
        <taxon>Bacteria</taxon>
        <taxon>Bacillati</taxon>
        <taxon>Chloroflexota</taxon>
        <taxon>Anaerolineae</taxon>
        <taxon>Anaerolineales</taxon>
        <taxon>Anaerolineaceae</taxon>
        <taxon>Ornatilinea</taxon>
    </lineage>
</organism>
<evidence type="ECO:0000313" key="1">
    <source>
        <dbReference type="EMBL" id="KPL79312.1"/>
    </source>
</evidence>
<dbReference type="STRING" id="1134406.ADN00_02990"/>
<dbReference type="EMBL" id="LGCL01000014">
    <property type="protein sequence ID" value="KPL79312.1"/>
    <property type="molecule type" value="Genomic_DNA"/>
</dbReference>
<keyword evidence="2" id="KW-1185">Reference proteome</keyword>
<dbReference type="AlphaFoldDB" id="A0A0P6XHL8"/>
<dbReference type="InterPro" id="IPR042226">
    <property type="entry name" value="eFR1_2_sf"/>
</dbReference>
<evidence type="ECO:0000313" key="2">
    <source>
        <dbReference type="Proteomes" id="UP000050417"/>
    </source>
</evidence>
<dbReference type="Gene3D" id="3.30.1330.30">
    <property type="match status" value="1"/>
</dbReference>
<dbReference type="InterPro" id="IPR029064">
    <property type="entry name" value="Ribosomal_eL30-like_sf"/>
</dbReference>
<reference evidence="1 2" key="1">
    <citation type="submission" date="2015-07" db="EMBL/GenBank/DDBJ databases">
        <title>Genome sequence of Ornatilinea apprima DSM 23815.</title>
        <authorList>
            <person name="Hemp J."/>
            <person name="Ward L.M."/>
            <person name="Pace L.A."/>
            <person name="Fischer W.W."/>
        </authorList>
    </citation>
    <scope>NUCLEOTIDE SEQUENCE [LARGE SCALE GENOMIC DNA]</scope>
    <source>
        <strain evidence="1 2">P3M-1</strain>
    </source>
</reference>
<dbReference type="Pfam" id="PF18854">
    <property type="entry name" value="baeRF_family10"/>
    <property type="match status" value="1"/>
</dbReference>
<dbReference type="InterPro" id="IPR041202">
    <property type="entry name" value="BaeRF_family10"/>
</dbReference>
<dbReference type="Proteomes" id="UP000050417">
    <property type="component" value="Unassembled WGS sequence"/>
</dbReference>
<protein>
    <recommendedName>
        <fullName evidence="3">eRF1 domain-containing protein</fullName>
    </recommendedName>
</protein>
<name>A0A0P6XHL8_9CHLR</name>
<dbReference type="Gene3D" id="3.30.420.60">
    <property type="entry name" value="eRF1 domain 2"/>
    <property type="match status" value="1"/>
</dbReference>
<accession>A0A0P6XHL8</accession>
<comment type="caution">
    <text evidence="1">The sequence shown here is derived from an EMBL/GenBank/DDBJ whole genome shotgun (WGS) entry which is preliminary data.</text>
</comment>
<proteinExistence type="predicted"/>
<evidence type="ECO:0008006" key="3">
    <source>
        <dbReference type="Google" id="ProtNLM"/>
    </source>
</evidence>
<gene>
    <name evidence="1" type="ORF">ADN00_02990</name>
</gene>